<keyword evidence="2" id="KW-1185">Reference proteome</keyword>
<proteinExistence type="predicted"/>
<sequence length="56" mass="6509">MLRWTCQCRCTVYYLIAAGGQMYIARTGPGGRVETERMRHVHARELWRRVLLGDAV</sequence>
<reference evidence="1" key="1">
    <citation type="submission" date="2021-01" db="EMBL/GenBank/DDBJ databases">
        <title>Whole genome shotgun sequence of Sphaerisporangium rufum NBRC 109079.</title>
        <authorList>
            <person name="Komaki H."/>
            <person name="Tamura T."/>
        </authorList>
    </citation>
    <scope>NUCLEOTIDE SEQUENCE</scope>
    <source>
        <strain evidence="1">NBRC 109079</strain>
    </source>
</reference>
<dbReference type="Proteomes" id="UP000655287">
    <property type="component" value="Unassembled WGS sequence"/>
</dbReference>
<accession>A0A919R3W9</accession>
<evidence type="ECO:0000313" key="2">
    <source>
        <dbReference type="Proteomes" id="UP000655287"/>
    </source>
</evidence>
<gene>
    <name evidence="1" type="ORF">Sru01_16370</name>
</gene>
<name>A0A919R3W9_9ACTN</name>
<comment type="caution">
    <text evidence="1">The sequence shown here is derived from an EMBL/GenBank/DDBJ whole genome shotgun (WGS) entry which is preliminary data.</text>
</comment>
<organism evidence="1 2">
    <name type="scientific">Sphaerisporangium rufum</name>
    <dbReference type="NCBI Taxonomy" id="1381558"/>
    <lineage>
        <taxon>Bacteria</taxon>
        <taxon>Bacillati</taxon>
        <taxon>Actinomycetota</taxon>
        <taxon>Actinomycetes</taxon>
        <taxon>Streptosporangiales</taxon>
        <taxon>Streptosporangiaceae</taxon>
        <taxon>Sphaerisporangium</taxon>
    </lineage>
</organism>
<dbReference type="AlphaFoldDB" id="A0A919R3W9"/>
<protein>
    <submittedName>
        <fullName evidence="1">Uncharacterized protein</fullName>
    </submittedName>
</protein>
<dbReference type="EMBL" id="BOOU01000024">
    <property type="protein sequence ID" value="GII76655.1"/>
    <property type="molecule type" value="Genomic_DNA"/>
</dbReference>
<evidence type="ECO:0000313" key="1">
    <source>
        <dbReference type="EMBL" id="GII76655.1"/>
    </source>
</evidence>
<dbReference type="RefSeq" id="WP_203983274.1">
    <property type="nucleotide sequence ID" value="NZ_BOOU01000024.1"/>
</dbReference>